<evidence type="ECO:0000256" key="7">
    <source>
        <dbReference type="ARBA" id="ARBA00023229"/>
    </source>
</evidence>
<dbReference type="HAMAP" id="MF_00107">
    <property type="entry name" value="IspF"/>
    <property type="match status" value="1"/>
</dbReference>
<dbReference type="NCBIfam" id="TIGR00151">
    <property type="entry name" value="ispF"/>
    <property type="match status" value="1"/>
</dbReference>
<comment type="pathway">
    <text evidence="2 9">Isoprenoid biosynthesis; isopentenyl diphosphate biosynthesis via DXP pathway; isopentenyl diphosphate from 1-deoxy-D-xylulose 5-phosphate: step 4/6.</text>
</comment>
<feature type="binding site" evidence="9">
    <location>
        <position position="139"/>
    </location>
    <ligand>
        <name>4-CDP-2-C-methyl-D-erythritol 2-phosphate</name>
        <dbReference type="ChEBI" id="CHEBI:57919"/>
    </ligand>
</feature>
<evidence type="ECO:0000256" key="4">
    <source>
        <dbReference type="ARBA" id="ARBA00011233"/>
    </source>
</evidence>
<feature type="binding site" evidence="9">
    <location>
        <begin position="56"/>
        <end position="58"/>
    </location>
    <ligand>
        <name>4-CDP-2-C-methyl-D-erythritol 2-phosphate</name>
        <dbReference type="ChEBI" id="CHEBI:57919"/>
    </ligand>
</feature>
<dbReference type="Pfam" id="PF02542">
    <property type="entry name" value="YgbB"/>
    <property type="match status" value="1"/>
</dbReference>
<sequence>MRIGHGYDAHRFTTGRPLILGGVTIPHDRGLLAHSDGDVLIHALCDALLGAAGLGDIGLHFPDSDARFKDIDSRILLREVVTSLQEMSLLASSVDLTIIAQAPKLRPFISHMCANLVSDLEMELSRFNIKATTTEKMGFTGRGEGIATHAVVLLEESSIAQYL</sequence>
<evidence type="ECO:0000256" key="1">
    <source>
        <dbReference type="ARBA" id="ARBA00000200"/>
    </source>
</evidence>
<dbReference type="UniPathway" id="UPA00056">
    <property type="reaction ID" value="UER00095"/>
</dbReference>
<dbReference type="CDD" id="cd00554">
    <property type="entry name" value="MECDP_synthase"/>
    <property type="match status" value="1"/>
</dbReference>
<proteinExistence type="inferred from homology"/>
<evidence type="ECO:0000256" key="5">
    <source>
        <dbReference type="ARBA" id="ARBA00012579"/>
    </source>
</evidence>
<keyword evidence="7 9" id="KW-0414">Isoprene biosynthesis</keyword>
<reference evidence="12" key="1">
    <citation type="submission" date="2019-02" db="EMBL/GenBank/DDBJ databases">
        <authorList>
            <person name="Gruber-Vodicka R. H."/>
            <person name="Seah K. B. B."/>
        </authorList>
    </citation>
    <scope>NUCLEOTIDE SEQUENCE</scope>
    <source>
        <strain evidence="12">BECK_BZ131</strain>
    </source>
</reference>
<dbReference type="GO" id="GO:0019288">
    <property type="term" value="P:isopentenyl diphosphate biosynthetic process, methylerythritol 4-phosphate pathway"/>
    <property type="evidence" value="ECO:0007669"/>
    <property type="project" value="UniProtKB-UniRule"/>
</dbReference>
<feature type="site" description="Transition state stabilizer" evidence="9">
    <location>
        <position position="133"/>
    </location>
</feature>
<feature type="domain" description="2-C-methyl-D-erythritol 2,4-cyclodiphosphate synthase" evidence="11">
    <location>
        <begin position="1"/>
        <end position="154"/>
    </location>
</feature>
<feature type="site" description="Transition state stabilizer" evidence="9">
    <location>
        <position position="34"/>
    </location>
</feature>
<keyword evidence="6 9" id="KW-0479">Metal-binding</keyword>
<dbReference type="PANTHER" id="PTHR43181:SF1">
    <property type="entry name" value="2-C-METHYL-D-ERYTHRITOL 2,4-CYCLODIPHOSPHATE SYNTHASE, CHLOROPLASTIC"/>
    <property type="match status" value="1"/>
</dbReference>
<feature type="binding site" evidence="9">
    <location>
        <position position="142"/>
    </location>
    <ligand>
        <name>4-CDP-2-C-methyl-D-erythritol 2-phosphate</name>
        <dbReference type="ChEBI" id="CHEBI:57919"/>
    </ligand>
</feature>
<dbReference type="InterPro" id="IPR003526">
    <property type="entry name" value="MECDP_synthase"/>
</dbReference>
<comment type="subunit">
    <text evidence="4 9">Homotrimer.</text>
</comment>
<feature type="binding site" evidence="9">
    <location>
        <position position="10"/>
    </location>
    <ligand>
        <name>a divalent metal cation</name>
        <dbReference type="ChEBI" id="CHEBI:60240"/>
    </ligand>
</feature>
<feature type="binding site" evidence="9">
    <location>
        <position position="42"/>
    </location>
    <ligand>
        <name>a divalent metal cation</name>
        <dbReference type="ChEBI" id="CHEBI:60240"/>
    </ligand>
</feature>
<organism evidence="12">
    <name type="scientific">Candidatus Kentrum sp. FW</name>
    <dbReference type="NCBI Taxonomy" id="2126338"/>
    <lineage>
        <taxon>Bacteria</taxon>
        <taxon>Pseudomonadati</taxon>
        <taxon>Pseudomonadota</taxon>
        <taxon>Gammaproteobacteria</taxon>
        <taxon>Candidatus Kentrum</taxon>
    </lineage>
</organism>
<evidence type="ECO:0000256" key="10">
    <source>
        <dbReference type="RuleBase" id="RU004395"/>
    </source>
</evidence>
<evidence type="ECO:0000256" key="6">
    <source>
        <dbReference type="ARBA" id="ARBA00022723"/>
    </source>
</evidence>
<comment type="function">
    <text evidence="9">Involved in the biosynthesis of isopentenyl diphosphate (IPP) and dimethylallyl diphosphate (DMAPP), two major building blocks of isoprenoid compounds. Catalyzes the conversion of 4-diphosphocytidyl-2-C-methyl-D-erythritol 2-phosphate (CDP-ME2P) to 2-C-methyl-D-erythritol 2,4-cyclodiphosphate (ME-CPP) with a corresponding release of cytidine 5-monophosphate (CMP).</text>
</comment>
<keyword evidence="8 9" id="KW-0456">Lyase</keyword>
<accession>A0A450TDY3</accession>
<evidence type="ECO:0000313" key="12">
    <source>
        <dbReference type="EMBL" id="VFJ65198.1"/>
    </source>
</evidence>
<dbReference type="EC" id="4.6.1.12" evidence="5 9"/>
<comment type="catalytic activity">
    <reaction evidence="1 9 10">
        <text>4-CDP-2-C-methyl-D-erythritol 2-phosphate = 2-C-methyl-D-erythritol 2,4-cyclic diphosphate + CMP</text>
        <dbReference type="Rhea" id="RHEA:23864"/>
        <dbReference type="ChEBI" id="CHEBI:57919"/>
        <dbReference type="ChEBI" id="CHEBI:58483"/>
        <dbReference type="ChEBI" id="CHEBI:60377"/>
        <dbReference type="EC" id="4.6.1.12"/>
    </reaction>
</comment>
<evidence type="ECO:0000256" key="3">
    <source>
        <dbReference type="ARBA" id="ARBA00008480"/>
    </source>
</evidence>
<gene>
    <name evidence="9" type="primary">ispF</name>
    <name evidence="12" type="ORF">BECKFW1821C_GA0114237_100722</name>
</gene>
<evidence type="ECO:0000259" key="11">
    <source>
        <dbReference type="Pfam" id="PF02542"/>
    </source>
</evidence>
<dbReference type="GO" id="GO:0016114">
    <property type="term" value="P:terpenoid biosynthetic process"/>
    <property type="evidence" value="ECO:0007669"/>
    <property type="project" value="InterPro"/>
</dbReference>
<dbReference type="Gene3D" id="3.30.1330.50">
    <property type="entry name" value="2-C-methyl-D-erythritol 2,4-cyclodiphosphate synthase"/>
    <property type="match status" value="1"/>
</dbReference>
<dbReference type="AlphaFoldDB" id="A0A450TDY3"/>
<dbReference type="GO" id="GO:0046872">
    <property type="term" value="F:metal ion binding"/>
    <property type="evidence" value="ECO:0007669"/>
    <property type="project" value="UniProtKB-KW"/>
</dbReference>
<feature type="binding site" evidence="9">
    <location>
        <position position="8"/>
    </location>
    <ligand>
        <name>a divalent metal cation</name>
        <dbReference type="ChEBI" id="CHEBI:60240"/>
    </ligand>
</feature>
<evidence type="ECO:0000256" key="9">
    <source>
        <dbReference type="HAMAP-Rule" id="MF_00107"/>
    </source>
</evidence>
<name>A0A450TDY3_9GAMM</name>
<dbReference type="InterPro" id="IPR020555">
    <property type="entry name" value="MECDP_synthase_CS"/>
</dbReference>
<evidence type="ECO:0000256" key="8">
    <source>
        <dbReference type="ARBA" id="ARBA00023239"/>
    </source>
</evidence>
<comment type="caution">
    <text evidence="9">Lacks conserved residue(s) required for the propagation of feature annotation.</text>
</comment>
<dbReference type="SUPFAM" id="SSF69765">
    <property type="entry name" value="IpsF-like"/>
    <property type="match status" value="1"/>
</dbReference>
<dbReference type="PANTHER" id="PTHR43181">
    <property type="entry name" value="2-C-METHYL-D-ERYTHRITOL 2,4-CYCLODIPHOSPHATE SYNTHASE, CHLOROPLASTIC"/>
    <property type="match status" value="1"/>
</dbReference>
<dbReference type="PROSITE" id="PS01350">
    <property type="entry name" value="ISPF"/>
    <property type="match status" value="1"/>
</dbReference>
<comment type="cofactor">
    <cofactor evidence="9">
        <name>a divalent metal cation</name>
        <dbReference type="ChEBI" id="CHEBI:60240"/>
    </cofactor>
    <text evidence="9">Binds 1 divalent metal cation per subunit.</text>
</comment>
<dbReference type="EMBL" id="CAADFE010000007">
    <property type="protein sequence ID" value="VFJ65198.1"/>
    <property type="molecule type" value="Genomic_DNA"/>
</dbReference>
<dbReference type="InterPro" id="IPR036571">
    <property type="entry name" value="MECDP_synthase_sf"/>
</dbReference>
<comment type="similarity">
    <text evidence="3 9 10">Belongs to the IspF family.</text>
</comment>
<dbReference type="GO" id="GO:0008685">
    <property type="term" value="F:2-C-methyl-D-erythritol 2,4-cyclodiphosphate synthase activity"/>
    <property type="evidence" value="ECO:0007669"/>
    <property type="project" value="UniProtKB-UniRule"/>
</dbReference>
<protein>
    <recommendedName>
        <fullName evidence="5 9">2-C-methyl-D-erythritol 2,4-cyclodiphosphate synthase</fullName>
        <shortName evidence="9">MECDP-synthase</shortName>
        <shortName evidence="9">MECPP-synthase</shortName>
        <shortName evidence="9">MECPS</shortName>
        <ecNumber evidence="5 9">4.6.1.12</ecNumber>
    </recommendedName>
</protein>
<feature type="binding site" evidence="9">
    <location>
        <begin position="61"/>
        <end position="65"/>
    </location>
    <ligand>
        <name>4-CDP-2-C-methyl-D-erythritol 2-phosphate</name>
        <dbReference type="ChEBI" id="CHEBI:57919"/>
    </ligand>
</feature>
<feature type="binding site" evidence="9">
    <location>
        <begin position="132"/>
        <end position="135"/>
    </location>
    <ligand>
        <name>4-CDP-2-C-methyl-D-erythritol 2-phosphate</name>
        <dbReference type="ChEBI" id="CHEBI:57919"/>
    </ligand>
</feature>
<feature type="binding site" evidence="9">
    <location>
        <begin position="34"/>
        <end position="35"/>
    </location>
    <ligand>
        <name>4-CDP-2-C-methyl-D-erythritol 2-phosphate</name>
        <dbReference type="ChEBI" id="CHEBI:57919"/>
    </ligand>
</feature>
<dbReference type="FunFam" id="3.30.1330.50:FF:000001">
    <property type="entry name" value="2-C-methyl-D-erythritol 2,4-cyclodiphosphate synthase"/>
    <property type="match status" value="1"/>
</dbReference>
<feature type="binding site" evidence="9">
    <location>
        <begin position="8"/>
        <end position="10"/>
    </location>
    <ligand>
        <name>4-CDP-2-C-methyl-D-erythritol 2-phosphate</name>
        <dbReference type="ChEBI" id="CHEBI:57919"/>
    </ligand>
</feature>
<evidence type="ECO:0000256" key="2">
    <source>
        <dbReference type="ARBA" id="ARBA00004709"/>
    </source>
</evidence>